<evidence type="ECO:0000313" key="2">
    <source>
        <dbReference type="Proteomes" id="UP001300012"/>
    </source>
</evidence>
<dbReference type="Proteomes" id="UP001300012">
    <property type="component" value="Unassembled WGS sequence"/>
</dbReference>
<dbReference type="SFLD" id="SFLDG01140">
    <property type="entry name" value="C2.B:_Phosphomannomutase_and_P"/>
    <property type="match status" value="1"/>
</dbReference>
<protein>
    <submittedName>
        <fullName evidence="1">Cof-type HAD-IIB family hydrolase</fullName>
    </submittedName>
</protein>
<proteinExistence type="predicted"/>
<dbReference type="SFLD" id="SFLDS00003">
    <property type="entry name" value="Haloacid_Dehalogenase"/>
    <property type="match status" value="1"/>
</dbReference>
<dbReference type="Gene3D" id="3.30.1240.10">
    <property type="match status" value="1"/>
</dbReference>
<keyword evidence="1" id="KW-0378">Hydrolase</keyword>
<evidence type="ECO:0000313" key="1">
    <source>
        <dbReference type="EMBL" id="MCR8631133.1"/>
    </source>
</evidence>
<dbReference type="InterPro" id="IPR023214">
    <property type="entry name" value="HAD_sf"/>
</dbReference>
<dbReference type="GO" id="GO:0016787">
    <property type="term" value="F:hydrolase activity"/>
    <property type="evidence" value="ECO:0007669"/>
    <property type="project" value="UniProtKB-KW"/>
</dbReference>
<dbReference type="Gene3D" id="3.40.50.1000">
    <property type="entry name" value="HAD superfamily/HAD-like"/>
    <property type="match status" value="1"/>
</dbReference>
<gene>
    <name evidence="1" type="ORF">NV381_07955</name>
</gene>
<dbReference type="PANTHER" id="PTHR10000:SF8">
    <property type="entry name" value="HAD SUPERFAMILY HYDROLASE-LIKE, TYPE 3"/>
    <property type="match status" value="1"/>
</dbReference>
<keyword evidence="2" id="KW-1185">Reference proteome</keyword>
<dbReference type="InterPro" id="IPR006379">
    <property type="entry name" value="HAD-SF_hydro_IIB"/>
</dbReference>
<name>A0ABT1YD67_9BACL</name>
<reference evidence="1 2" key="1">
    <citation type="submission" date="2022-08" db="EMBL/GenBank/DDBJ databases">
        <title>Paenibacillus endoradicis sp. nov., Paenibacillus radicibacter sp. nov and Paenibacillus pararadicis sp. nov., three cold-adapted plant growth-promoting bacteria isolated from root of Larix gmelinii in Great Khingan.</title>
        <authorList>
            <person name="Xue H."/>
        </authorList>
    </citation>
    <scope>NUCLEOTIDE SEQUENCE [LARGE SCALE GENOMIC DNA]</scope>
    <source>
        <strain evidence="1 2">N5-1-1-5</strain>
    </source>
</reference>
<dbReference type="NCBIfam" id="TIGR01484">
    <property type="entry name" value="HAD-SF-IIB"/>
    <property type="match status" value="1"/>
</dbReference>
<dbReference type="NCBIfam" id="TIGR00099">
    <property type="entry name" value="Cof-subfamily"/>
    <property type="match status" value="1"/>
</dbReference>
<comment type="caution">
    <text evidence="1">The sequence shown here is derived from an EMBL/GenBank/DDBJ whole genome shotgun (WGS) entry which is preliminary data.</text>
</comment>
<dbReference type="RefSeq" id="WP_258212727.1">
    <property type="nucleotide sequence ID" value="NZ_JANQBD010000004.1"/>
</dbReference>
<dbReference type="SUPFAM" id="SSF56784">
    <property type="entry name" value="HAD-like"/>
    <property type="match status" value="1"/>
</dbReference>
<dbReference type="CDD" id="cd07516">
    <property type="entry name" value="HAD_Pase"/>
    <property type="match status" value="1"/>
</dbReference>
<sequence>MKYSMIALDVDGTLLNDNYEITDITKQALQQAHASGIRIVLCTGRGPGNAVPILEQLGLEGVLITHNGAATIQTPGCILLHESGFSLTEIEPVIRYCRDKQVHFDLNTAFDMYVDKIGATEESMYEKYMLQPQRVSDVLLLNHSLVKFTIFGALELMDDVENDLRLMEMPKGLQYIRSGDYFIDVMSLEASKGKALEKLAQQWNIPREEIIAMGNYYNDIEMIEYAGLGIAMENSPDAVKAAANIVTSSNNDNGVYKALVKLGIV</sequence>
<dbReference type="InterPro" id="IPR036412">
    <property type="entry name" value="HAD-like_sf"/>
</dbReference>
<dbReference type="Pfam" id="PF08282">
    <property type="entry name" value="Hydrolase_3"/>
    <property type="match status" value="1"/>
</dbReference>
<dbReference type="PANTHER" id="PTHR10000">
    <property type="entry name" value="PHOSPHOSERINE PHOSPHATASE"/>
    <property type="match status" value="1"/>
</dbReference>
<organism evidence="1 2">
    <name type="scientific">Paenibacillus radicis</name>
    <name type="common">ex Xue et al. 2023</name>
    <dbReference type="NCBI Taxonomy" id="2972489"/>
    <lineage>
        <taxon>Bacteria</taxon>
        <taxon>Bacillati</taxon>
        <taxon>Bacillota</taxon>
        <taxon>Bacilli</taxon>
        <taxon>Bacillales</taxon>
        <taxon>Paenibacillaceae</taxon>
        <taxon>Paenibacillus</taxon>
    </lineage>
</organism>
<dbReference type="EMBL" id="JANQBD010000004">
    <property type="protein sequence ID" value="MCR8631133.1"/>
    <property type="molecule type" value="Genomic_DNA"/>
</dbReference>
<dbReference type="InterPro" id="IPR000150">
    <property type="entry name" value="Cof"/>
</dbReference>
<accession>A0ABT1YD67</accession>